<gene>
    <name evidence="1" type="ORF">EXIGLDRAFT_838734</name>
</gene>
<dbReference type="AlphaFoldDB" id="A0A165FJV4"/>
<name>A0A165FJV4_EXIGL</name>
<dbReference type="Proteomes" id="UP000077266">
    <property type="component" value="Unassembled WGS sequence"/>
</dbReference>
<evidence type="ECO:0000313" key="2">
    <source>
        <dbReference type="Proteomes" id="UP000077266"/>
    </source>
</evidence>
<dbReference type="InParanoid" id="A0A165FJV4"/>
<sequence>MFHRLPVELVYNIVHIAASSNLRTSVSRALELTLVSFTIREALLPVIYDTLIVTSRNLERLSLGGQGLRYVSRLFVAKDVDDTDQVFVLLRHCTGLVWLDASWSIIVAHDESGVHPTKLSFRYESLRSISRLTPTTGRHVTHLEGYFYPFTSGAGPAPFTTWVKRLLKALPALTHVGLTLASADAQTVADYMPMHVLDLLNIIRSFLWTDVEERGGREASSTGVERVVLHFCGAWTDPAPWSVLSRRLKDELLGEIQQTTGRADIGVEERRVYVWVDEKWFLNWDEEETQRADEVMAGVTIWEMGVPLVDI</sequence>
<proteinExistence type="predicted"/>
<protein>
    <recommendedName>
        <fullName evidence="3">F-box domain-containing protein</fullName>
    </recommendedName>
</protein>
<reference evidence="1 2" key="1">
    <citation type="journal article" date="2016" name="Mol. Biol. Evol.">
        <title>Comparative Genomics of Early-Diverging Mushroom-Forming Fungi Provides Insights into the Origins of Lignocellulose Decay Capabilities.</title>
        <authorList>
            <person name="Nagy L.G."/>
            <person name="Riley R."/>
            <person name="Tritt A."/>
            <person name="Adam C."/>
            <person name="Daum C."/>
            <person name="Floudas D."/>
            <person name="Sun H."/>
            <person name="Yadav J.S."/>
            <person name="Pangilinan J."/>
            <person name="Larsson K.H."/>
            <person name="Matsuura K."/>
            <person name="Barry K."/>
            <person name="Labutti K."/>
            <person name="Kuo R."/>
            <person name="Ohm R.A."/>
            <person name="Bhattacharya S.S."/>
            <person name="Shirouzu T."/>
            <person name="Yoshinaga Y."/>
            <person name="Martin F.M."/>
            <person name="Grigoriev I.V."/>
            <person name="Hibbett D.S."/>
        </authorList>
    </citation>
    <scope>NUCLEOTIDE SEQUENCE [LARGE SCALE GENOMIC DNA]</scope>
    <source>
        <strain evidence="1 2">HHB12029</strain>
    </source>
</reference>
<evidence type="ECO:0000313" key="1">
    <source>
        <dbReference type="EMBL" id="KZV89112.1"/>
    </source>
</evidence>
<organism evidence="1 2">
    <name type="scientific">Exidia glandulosa HHB12029</name>
    <dbReference type="NCBI Taxonomy" id="1314781"/>
    <lineage>
        <taxon>Eukaryota</taxon>
        <taxon>Fungi</taxon>
        <taxon>Dikarya</taxon>
        <taxon>Basidiomycota</taxon>
        <taxon>Agaricomycotina</taxon>
        <taxon>Agaricomycetes</taxon>
        <taxon>Auriculariales</taxon>
        <taxon>Exidiaceae</taxon>
        <taxon>Exidia</taxon>
    </lineage>
</organism>
<accession>A0A165FJV4</accession>
<keyword evidence="2" id="KW-1185">Reference proteome</keyword>
<evidence type="ECO:0008006" key="3">
    <source>
        <dbReference type="Google" id="ProtNLM"/>
    </source>
</evidence>
<dbReference type="EMBL" id="KV426081">
    <property type="protein sequence ID" value="KZV89112.1"/>
    <property type="molecule type" value="Genomic_DNA"/>
</dbReference>